<dbReference type="EMBL" id="PEMW01000359">
    <property type="protein sequence ID" value="RTI51242.1"/>
    <property type="molecule type" value="Genomic_DNA"/>
</dbReference>
<accession>A0A430VJ51</accession>
<protein>
    <submittedName>
        <fullName evidence="1">Uncharacterized protein</fullName>
    </submittedName>
</protein>
<name>A0A430VJ51_THESC</name>
<organism evidence="1 2">
    <name type="scientific">Thermus scotoductus</name>
    <dbReference type="NCBI Taxonomy" id="37636"/>
    <lineage>
        <taxon>Bacteria</taxon>
        <taxon>Thermotogati</taxon>
        <taxon>Deinococcota</taxon>
        <taxon>Deinococci</taxon>
        <taxon>Thermales</taxon>
        <taxon>Thermaceae</taxon>
        <taxon>Thermus</taxon>
    </lineage>
</organism>
<dbReference type="Proteomes" id="UP000287467">
    <property type="component" value="Unassembled WGS sequence"/>
</dbReference>
<dbReference type="AlphaFoldDB" id="A0A430VJ51"/>
<proteinExistence type="predicted"/>
<evidence type="ECO:0000313" key="2">
    <source>
        <dbReference type="Proteomes" id="UP000287467"/>
    </source>
</evidence>
<reference evidence="1 2" key="1">
    <citation type="journal article" date="2019" name="Extremophiles">
        <title>Biogeography of thermophiles and predominance of Thermus scotoductus in domestic water heaters.</title>
        <authorList>
            <person name="Wilpiszeski R.L."/>
            <person name="Zhang Z."/>
            <person name="House C.H."/>
        </authorList>
    </citation>
    <scope>NUCLEOTIDE SEQUENCE [LARGE SCALE GENOMIC DNA]</scope>
    <source>
        <strain evidence="1 2">1_S1</strain>
    </source>
</reference>
<gene>
    <name evidence="1" type="ORF">CSW14_09745</name>
</gene>
<sequence length="81" mass="8796">MGGMAALSPSRSLVEVGVLARYGVELSGAKAEASKKGEDREEFQKAMRKIGLEVPRGQSCAWPFGTPPGPPPFCWPRPWPR</sequence>
<comment type="caution">
    <text evidence="1">The sequence shown here is derived from an EMBL/GenBank/DDBJ whole genome shotgun (WGS) entry which is preliminary data.</text>
</comment>
<evidence type="ECO:0000313" key="1">
    <source>
        <dbReference type="EMBL" id="RTI51242.1"/>
    </source>
</evidence>